<dbReference type="InterPro" id="IPR023646">
    <property type="entry name" value="Prisomal_replication_PriB"/>
</dbReference>
<organism evidence="5 6">
    <name type="scientific">Vogesella margarita</name>
    <dbReference type="NCBI Taxonomy" id="2984199"/>
    <lineage>
        <taxon>Bacteria</taxon>
        <taxon>Pseudomonadati</taxon>
        <taxon>Pseudomonadota</taxon>
        <taxon>Betaproteobacteria</taxon>
        <taxon>Neisseriales</taxon>
        <taxon>Chromobacteriaceae</taxon>
        <taxon>Vogesella</taxon>
    </lineage>
</organism>
<dbReference type="PIRSF" id="PIRSF003135">
    <property type="entry name" value="Primosomal_n"/>
    <property type="match status" value="1"/>
</dbReference>
<gene>
    <name evidence="4 5" type="primary">priB</name>
    <name evidence="5" type="ORF">PQU96_02325</name>
</gene>
<evidence type="ECO:0000256" key="3">
    <source>
        <dbReference type="ARBA" id="ARBA00023125"/>
    </source>
</evidence>
<dbReference type="Proteomes" id="UP001222030">
    <property type="component" value="Unassembled WGS sequence"/>
</dbReference>
<dbReference type="HAMAP" id="MF_00720">
    <property type="entry name" value="PriB"/>
    <property type="match status" value="1"/>
</dbReference>
<dbReference type="SUPFAM" id="SSF50249">
    <property type="entry name" value="Nucleic acid-binding proteins"/>
    <property type="match status" value="1"/>
</dbReference>
<reference evidence="5 6" key="1">
    <citation type="submission" date="2023-01" db="EMBL/GenBank/DDBJ databases">
        <title>Novel species of the genus Vogesella isolated from rivers.</title>
        <authorList>
            <person name="Lu H."/>
        </authorList>
    </citation>
    <scope>NUCLEOTIDE SEQUENCE [LARGE SCALE GENOMIC DNA]</scope>
    <source>
        <strain evidence="5 6">LYT5W</strain>
    </source>
</reference>
<evidence type="ECO:0000256" key="4">
    <source>
        <dbReference type="HAMAP-Rule" id="MF_00720"/>
    </source>
</evidence>
<dbReference type="InterPro" id="IPR000424">
    <property type="entry name" value="Primosome_PriB/ssb"/>
</dbReference>
<dbReference type="PROSITE" id="PS50935">
    <property type="entry name" value="SSB"/>
    <property type="match status" value="1"/>
</dbReference>
<accession>A0ABT5IL74</accession>
<comment type="function">
    <text evidence="4">Involved in the restart of stalled replication forks, which reloads the replicative helicase on sites other than the origin of replication; the PriA-PriB pathway is the major replication restart pathway. During primosome assembly it facilitates complex formation between PriA and DnaT on DNA; stabilizes PriA on DNA. Stimulates the DNA unwinding activity of PriA helicase.</text>
</comment>
<dbReference type="Pfam" id="PF22657">
    <property type="entry name" value="SSB_1"/>
    <property type="match status" value="1"/>
</dbReference>
<evidence type="ECO:0000256" key="2">
    <source>
        <dbReference type="ARBA" id="ARBA00022705"/>
    </source>
</evidence>
<keyword evidence="3 4" id="KW-0238">DNA-binding</keyword>
<dbReference type="Gene3D" id="2.40.50.140">
    <property type="entry name" value="Nucleic acid-binding proteins"/>
    <property type="match status" value="1"/>
</dbReference>
<dbReference type="InterPro" id="IPR012340">
    <property type="entry name" value="NA-bd_OB-fold"/>
</dbReference>
<evidence type="ECO:0000313" key="6">
    <source>
        <dbReference type="Proteomes" id="UP001222030"/>
    </source>
</evidence>
<keyword evidence="1 4" id="KW-0639">Primosome</keyword>
<keyword evidence="2 4" id="KW-0235">DNA replication</keyword>
<evidence type="ECO:0000313" key="5">
    <source>
        <dbReference type="EMBL" id="MDC7712971.1"/>
    </source>
</evidence>
<evidence type="ECO:0000256" key="1">
    <source>
        <dbReference type="ARBA" id="ARBA00022515"/>
    </source>
</evidence>
<sequence length="105" mass="11683">MAVTDSLQNRIELTATVEREDSLRCTPAGLPVLEMWLRHQSRQSAANLERDVVCEIQAVLLGEGARKMAGKMAGNVVQCTGFLSQRSLRNPRLVLHIEHVEFVKG</sequence>
<name>A0ABT5IL74_9NEIS</name>
<dbReference type="NCBIfam" id="TIGR04418">
    <property type="entry name" value="PriB_gamma"/>
    <property type="match status" value="1"/>
</dbReference>
<dbReference type="RefSeq" id="WP_272770646.1">
    <property type="nucleotide sequence ID" value="NZ_JAQQLE010000001.1"/>
</dbReference>
<keyword evidence="6" id="KW-1185">Reference proteome</keyword>
<protein>
    <recommendedName>
        <fullName evidence="4">Replication restart protein PriB</fullName>
    </recommendedName>
</protein>
<dbReference type="EMBL" id="JAQQLE010000001">
    <property type="protein sequence ID" value="MDC7712971.1"/>
    <property type="molecule type" value="Genomic_DNA"/>
</dbReference>
<comment type="caution">
    <text evidence="5">The sequence shown here is derived from an EMBL/GenBank/DDBJ whole genome shotgun (WGS) entry which is preliminary data.</text>
</comment>
<comment type="similarity">
    <text evidence="4">Belongs to the PriB family.</text>
</comment>
<comment type="subunit">
    <text evidence="4">Homodimer. Interacts with PriA and DnaT. Component of the replication restart primosome. Primosome assembly occurs via a 'hand-off' mechanism. PriA binds to replication forks, subsequently PriB then DnaT bind; DnaT then displaces ssDNA to generate the helicase loading substrate.</text>
</comment>
<proteinExistence type="inferred from homology"/>